<proteinExistence type="predicted"/>
<dbReference type="InterPro" id="IPR013022">
    <property type="entry name" value="Xyl_isomerase-like_TIM-brl"/>
</dbReference>
<dbReference type="Pfam" id="PF01261">
    <property type="entry name" value="AP_endonuc_2"/>
    <property type="match status" value="1"/>
</dbReference>
<protein>
    <submittedName>
        <fullName evidence="2">Sugar phosphate isomerase/epimerase</fullName>
    </submittedName>
</protein>
<evidence type="ECO:0000313" key="3">
    <source>
        <dbReference type="Proteomes" id="UP000573327"/>
    </source>
</evidence>
<dbReference type="InterPro" id="IPR050312">
    <property type="entry name" value="IolE/XylAMocC-like"/>
</dbReference>
<dbReference type="EMBL" id="JACHJR010000001">
    <property type="protein sequence ID" value="MBB4950493.1"/>
    <property type="molecule type" value="Genomic_DNA"/>
</dbReference>
<feature type="domain" description="Xylose isomerase-like TIM barrel" evidence="1">
    <location>
        <begin position="22"/>
        <end position="257"/>
    </location>
</feature>
<sequence length="262" mass="27310">MTAVRLAFSTLGLPGRPLAEVVRLAVTHGWSGLELRCAPGEPVHPAMTAEERRAAARTLTGAGITPLALAGYVGIAAPGDDAAPVAELREQLRLAADLGARYVRVFPRGGDGPAAEADRRAARRLAAAADTALALGVRILVETHDSHRGGRDVARLLDLVHHQSAGALWDLMHTRLAGESPVESFAALAPHLGYVQVKDIAGPQDLTPLPLGGGVLPIAGCVRLLPRDCWVSWEYEAPWFPSAAPLPDLLGPGAAFLTAAAG</sequence>
<evidence type="ECO:0000259" key="1">
    <source>
        <dbReference type="Pfam" id="PF01261"/>
    </source>
</evidence>
<dbReference type="PANTHER" id="PTHR12110">
    <property type="entry name" value="HYDROXYPYRUVATE ISOMERASE"/>
    <property type="match status" value="1"/>
</dbReference>
<accession>A0A7W7SHC3</accession>
<gene>
    <name evidence="2" type="ORF">F4556_006028</name>
</gene>
<dbReference type="InterPro" id="IPR036237">
    <property type="entry name" value="Xyl_isomerase-like_sf"/>
</dbReference>
<evidence type="ECO:0000313" key="2">
    <source>
        <dbReference type="EMBL" id="MBB4950493.1"/>
    </source>
</evidence>
<name>A0A7W7SHC3_9ACTN</name>
<dbReference type="GO" id="GO:0016853">
    <property type="term" value="F:isomerase activity"/>
    <property type="evidence" value="ECO:0007669"/>
    <property type="project" value="UniProtKB-KW"/>
</dbReference>
<keyword evidence="3" id="KW-1185">Reference proteome</keyword>
<dbReference type="AlphaFoldDB" id="A0A7W7SHC3"/>
<organism evidence="2 3">
    <name type="scientific">Kitasatospora gansuensis</name>
    <dbReference type="NCBI Taxonomy" id="258050"/>
    <lineage>
        <taxon>Bacteria</taxon>
        <taxon>Bacillati</taxon>
        <taxon>Actinomycetota</taxon>
        <taxon>Actinomycetes</taxon>
        <taxon>Kitasatosporales</taxon>
        <taxon>Streptomycetaceae</taxon>
        <taxon>Kitasatospora</taxon>
    </lineage>
</organism>
<dbReference type="SUPFAM" id="SSF51658">
    <property type="entry name" value="Xylose isomerase-like"/>
    <property type="match status" value="1"/>
</dbReference>
<comment type="caution">
    <text evidence="2">The sequence shown here is derived from an EMBL/GenBank/DDBJ whole genome shotgun (WGS) entry which is preliminary data.</text>
</comment>
<dbReference type="Gene3D" id="3.20.20.150">
    <property type="entry name" value="Divalent-metal-dependent TIM barrel enzymes"/>
    <property type="match status" value="1"/>
</dbReference>
<dbReference type="Proteomes" id="UP000573327">
    <property type="component" value="Unassembled WGS sequence"/>
</dbReference>
<reference evidence="2 3" key="1">
    <citation type="submission" date="2020-08" db="EMBL/GenBank/DDBJ databases">
        <title>Sequencing the genomes of 1000 actinobacteria strains.</title>
        <authorList>
            <person name="Klenk H.-P."/>
        </authorList>
    </citation>
    <scope>NUCLEOTIDE SEQUENCE [LARGE SCALE GENOMIC DNA]</scope>
    <source>
        <strain evidence="2 3">DSM 44786</strain>
    </source>
</reference>
<keyword evidence="2" id="KW-0413">Isomerase</keyword>